<sequence>MSTPLRPATPADAPRIAALHTRSWQENYTADMSADYLQGEAAAERLAVWTERFAAPDPGMRVLLAEEGDELLGFACIFLDHDPQAGTLLDNLHVRADQQGKGLGKQLMQAVATLAQQEAHSDQLYLWVLNNNTRARTVYLRLGGRVGQSKKRPLPGTGPEGAWSSTVHWPLHALAGAGSSE</sequence>
<proteinExistence type="predicted"/>
<evidence type="ECO:0000256" key="1">
    <source>
        <dbReference type="ARBA" id="ARBA00022679"/>
    </source>
</evidence>
<dbReference type="SUPFAM" id="SSF55729">
    <property type="entry name" value="Acyl-CoA N-acyltransferases (Nat)"/>
    <property type="match status" value="1"/>
</dbReference>
<dbReference type="InterPro" id="IPR016181">
    <property type="entry name" value="Acyl_CoA_acyltransferase"/>
</dbReference>
<accession>A0ABM9B1I6</accession>
<keyword evidence="5" id="KW-1185">Reference proteome</keyword>
<dbReference type="InterPro" id="IPR000182">
    <property type="entry name" value="GNAT_dom"/>
</dbReference>
<dbReference type="PROSITE" id="PS51186">
    <property type="entry name" value="GNAT"/>
    <property type="match status" value="1"/>
</dbReference>
<dbReference type="EMBL" id="CAKLPZ010000002">
    <property type="protein sequence ID" value="CAH1000890.1"/>
    <property type="molecule type" value="Genomic_DNA"/>
</dbReference>
<dbReference type="RefSeq" id="WP_238750859.1">
    <property type="nucleotide sequence ID" value="NZ_CAKLPZ010000002.1"/>
</dbReference>
<dbReference type="CDD" id="cd04301">
    <property type="entry name" value="NAT_SF"/>
    <property type="match status" value="1"/>
</dbReference>
<organism evidence="4 5">
    <name type="scientific">Neolewinella maritima</name>
    <dbReference type="NCBI Taxonomy" id="1383882"/>
    <lineage>
        <taxon>Bacteria</taxon>
        <taxon>Pseudomonadati</taxon>
        <taxon>Bacteroidota</taxon>
        <taxon>Saprospiria</taxon>
        <taxon>Saprospirales</taxon>
        <taxon>Lewinellaceae</taxon>
        <taxon>Neolewinella</taxon>
    </lineage>
</organism>
<evidence type="ECO:0000313" key="5">
    <source>
        <dbReference type="Proteomes" id="UP000837803"/>
    </source>
</evidence>
<dbReference type="PANTHER" id="PTHR43877">
    <property type="entry name" value="AMINOALKYLPHOSPHONATE N-ACETYLTRANSFERASE-RELATED-RELATED"/>
    <property type="match status" value="1"/>
</dbReference>
<evidence type="ECO:0000313" key="4">
    <source>
        <dbReference type="EMBL" id="CAH1000890.1"/>
    </source>
</evidence>
<comment type="caution">
    <text evidence="4">The sequence shown here is derived from an EMBL/GenBank/DDBJ whole genome shotgun (WGS) entry which is preliminary data.</text>
</comment>
<protein>
    <recommendedName>
        <fullName evidence="3">N-acetyltransferase domain-containing protein</fullName>
    </recommendedName>
</protein>
<dbReference type="InterPro" id="IPR050832">
    <property type="entry name" value="Bact_Acetyltransf"/>
</dbReference>
<reference evidence="4" key="1">
    <citation type="submission" date="2021-12" db="EMBL/GenBank/DDBJ databases">
        <authorList>
            <person name="Rodrigo-Torres L."/>
            <person name="Arahal R. D."/>
            <person name="Lucena T."/>
        </authorList>
    </citation>
    <scope>NUCLEOTIDE SEQUENCE</scope>
    <source>
        <strain evidence="4">CECT 8419</strain>
    </source>
</reference>
<feature type="domain" description="N-acetyltransferase" evidence="3">
    <location>
        <begin position="3"/>
        <end position="170"/>
    </location>
</feature>
<keyword evidence="2" id="KW-0012">Acyltransferase</keyword>
<dbReference type="Pfam" id="PF00583">
    <property type="entry name" value="Acetyltransf_1"/>
    <property type="match status" value="1"/>
</dbReference>
<dbReference type="PANTHER" id="PTHR43877:SF1">
    <property type="entry name" value="ACETYLTRANSFERASE"/>
    <property type="match status" value="1"/>
</dbReference>
<evidence type="ECO:0000256" key="2">
    <source>
        <dbReference type="ARBA" id="ARBA00023315"/>
    </source>
</evidence>
<evidence type="ECO:0000259" key="3">
    <source>
        <dbReference type="PROSITE" id="PS51186"/>
    </source>
</evidence>
<keyword evidence="1" id="KW-0808">Transferase</keyword>
<gene>
    <name evidence="4" type="ORF">LEM8419_01936</name>
</gene>
<dbReference type="Gene3D" id="3.40.630.30">
    <property type="match status" value="1"/>
</dbReference>
<dbReference type="Proteomes" id="UP000837803">
    <property type="component" value="Unassembled WGS sequence"/>
</dbReference>
<name>A0ABM9B1I6_9BACT</name>